<evidence type="ECO:0000256" key="4">
    <source>
        <dbReference type="PIRNR" id="PIRNR006707"/>
    </source>
</evidence>
<comment type="similarity">
    <text evidence="4">Belongs to the GbsR family.</text>
</comment>
<dbReference type="AlphaFoldDB" id="A0A842HDE3"/>
<dbReference type="EMBL" id="JACHVB010000025">
    <property type="protein sequence ID" value="MBC2594533.1"/>
    <property type="molecule type" value="Genomic_DNA"/>
</dbReference>
<dbReference type="GO" id="GO:0003700">
    <property type="term" value="F:DNA-binding transcription factor activity"/>
    <property type="evidence" value="ECO:0007669"/>
    <property type="project" value="InterPro"/>
</dbReference>
<keyword evidence="1 4" id="KW-0805">Transcription regulation</keyword>
<reference evidence="6 7" key="1">
    <citation type="submission" date="2020-07" db="EMBL/GenBank/DDBJ databases">
        <authorList>
            <person name="Feng X."/>
        </authorList>
    </citation>
    <scope>NUCLEOTIDE SEQUENCE [LARGE SCALE GENOMIC DNA]</scope>
    <source>
        <strain evidence="6 7">JCM31066</strain>
    </source>
</reference>
<dbReference type="InterPro" id="IPR052362">
    <property type="entry name" value="HTH-GbsR_regulator"/>
</dbReference>
<evidence type="ECO:0000256" key="2">
    <source>
        <dbReference type="ARBA" id="ARBA00023125"/>
    </source>
</evidence>
<evidence type="ECO:0000256" key="1">
    <source>
        <dbReference type="ARBA" id="ARBA00023015"/>
    </source>
</evidence>
<evidence type="ECO:0000256" key="3">
    <source>
        <dbReference type="ARBA" id="ARBA00023163"/>
    </source>
</evidence>
<dbReference type="RefSeq" id="WP_185675514.1">
    <property type="nucleotide sequence ID" value="NZ_JACHVB010000025.1"/>
</dbReference>
<evidence type="ECO:0000313" key="7">
    <source>
        <dbReference type="Proteomes" id="UP000546464"/>
    </source>
</evidence>
<name>A0A842HDE3_9BACT</name>
<dbReference type="PANTHER" id="PTHR38465:SF1">
    <property type="entry name" value="HTH-TYPE TRANSCRIPTIONAL REGULATOR MJ1563-RELATED"/>
    <property type="match status" value="1"/>
</dbReference>
<protein>
    <recommendedName>
        <fullName evidence="4">HTH-type transcriptional regulator</fullName>
    </recommendedName>
</protein>
<keyword evidence="3 4" id="KW-0804">Transcription</keyword>
<sequence>MSTAPADTSLGQTEREIIALMAGAVQMLDLPKSLGEIYGLLYVCEEPLCMDDIIKRLGISLGTASQGLKQLRAFRAVRTVEKPGRRCDYYEPETELRRLLGNILREQLQPRLDSGQEKLRQLKDRLREEPDSARQAHLRQRVDKLFRWHANASRLLPLLSTLMKT</sequence>
<dbReference type="InterPro" id="IPR036388">
    <property type="entry name" value="WH-like_DNA-bd_sf"/>
</dbReference>
<dbReference type="InterPro" id="IPR026282">
    <property type="entry name" value="MJ1563"/>
</dbReference>
<keyword evidence="7" id="KW-1185">Reference proteome</keyword>
<dbReference type="InterPro" id="IPR036390">
    <property type="entry name" value="WH_DNA-bd_sf"/>
</dbReference>
<dbReference type="GO" id="GO:0003677">
    <property type="term" value="F:DNA binding"/>
    <property type="evidence" value="ECO:0007669"/>
    <property type="project" value="UniProtKB-UniRule"/>
</dbReference>
<proteinExistence type="inferred from homology"/>
<dbReference type="InterPro" id="IPR001845">
    <property type="entry name" value="HTH_ArsR_DNA-bd_dom"/>
</dbReference>
<comment type="caution">
    <text evidence="6">The sequence shown here is derived from an EMBL/GenBank/DDBJ whole genome shotgun (WGS) entry which is preliminary data.</text>
</comment>
<dbReference type="Gene3D" id="1.10.10.10">
    <property type="entry name" value="Winged helix-like DNA-binding domain superfamily/Winged helix DNA-binding domain"/>
    <property type="match status" value="1"/>
</dbReference>
<accession>A0A842HDE3</accession>
<dbReference type="PIRSF" id="PIRSF006707">
    <property type="entry name" value="MJ1563"/>
    <property type="match status" value="1"/>
</dbReference>
<dbReference type="Proteomes" id="UP000546464">
    <property type="component" value="Unassembled WGS sequence"/>
</dbReference>
<dbReference type="PANTHER" id="PTHR38465">
    <property type="entry name" value="HTH-TYPE TRANSCRIPTIONAL REGULATOR MJ1563-RELATED"/>
    <property type="match status" value="1"/>
</dbReference>
<organism evidence="6 7">
    <name type="scientific">Ruficoccus amylovorans</name>
    <dbReference type="NCBI Taxonomy" id="1804625"/>
    <lineage>
        <taxon>Bacteria</taxon>
        <taxon>Pseudomonadati</taxon>
        <taxon>Verrucomicrobiota</taxon>
        <taxon>Opitutia</taxon>
        <taxon>Puniceicoccales</taxon>
        <taxon>Cerasicoccaceae</taxon>
        <taxon>Ruficoccus</taxon>
    </lineage>
</organism>
<dbReference type="PROSITE" id="PS50987">
    <property type="entry name" value="HTH_ARSR_2"/>
    <property type="match status" value="1"/>
</dbReference>
<dbReference type="SUPFAM" id="SSF46785">
    <property type="entry name" value="Winged helix' DNA-binding domain"/>
    <property type="match status" value="1"/>
</dbReference>
<feature type="domain" description="HTH arsR-type" evidence="5">
    <location>
        <begin position="13"/>
        <end position="111"/>
    </location>
</feature>
<evidence type="ECO:0000313" key="6">
    <source>
        <dbReference type="EMBL" id="MBC2594533.1"/>
    </source>
</evidence>
<gene>
    <name evidence="6" type="ORF">H5P28_09710</name>
</gene>
<evidence type="ECO:0000259" key="5">
    <source>
        <dbReference type="PROSITE" id="PS50987"/>
    </source>
</evidence>
<keyword evidence="2 4" id="KW-0238">DNA-binding</keyword>